<dbReference type="OrthoDB" id="12976at2"/>
<evidence type="ECO:0000256" key="3">
    <source>
        <dbReference type="ARBA" id="ARBA00022729"/>
    </source>
</evidence>
<dbReference type="Gene3D" id="3.10.450.70">
    <property type="entry name" value="Disulphide bond isomerase, DsbC/G, N-terminal"/>
    <property type="match status" value="1"/>
</dbReference>
<dbReference type="GO" id="GO:0016853">
    <property type="term" value="F:isomerase activity"/>
    <property type="evidence" value="ECO:0007669"/>
    <property type="project" value="UniProtKB-KW"/>
</dbReference>
<accession>A0A2S9V4R1</accession>
<keyword evidence="10" id="KW-1185">Reference proteome</keyword>
<dbReference type="RefSeq" id="WP_105936532.1">
    <property type="nucleotide sequence ID" value="NZ_PVNP01000206.1"/>
</dbReference>
<dbReference type="InterPro" id="IPR012336">
    <property type="entry name" value="Thioredoxin-like_fold"/>
</dbReference>
<dbReference type="SUPFAM" id="SSF54423">
    <property type="entry name" value="DsbC/DsbG N-terminal domain-like"/>
    <property type="match status" value="1"/>
</dbReference>
<name>A0A2S9V4R1_9ALTE</name>
<evidence type="ECO:0000259" key="8">
    <source>
        <dbReference type="PROSITE" id="PS51352"/>
    </source>
</evidence>
<evidence type="ECO:0000313" key="10">
    <source>
        <dbReference type="Proteomes" id="UP000238949"/>
    </source>
</evidence>
<evidence type="ECO:0000313" key="9">
    <source>
        <dbReference type="EMBL" id="PRO71394.1"/>
    </source>
</evidence>
<protein>
    <recommendedName>
        <fullName evidence="7">Thiol:disulfide interchange protein</fullName>
    </recommendedName>
</protein>
<organism evidence="9 10">
    <name type="scientific">Alteromonas alba</name>
    <dbReference type="NCBI Taxonomy" id="2079529"/>
    <lineage>
        <taxon>Bacteria</taxon>
        <taxon>Pseudomonadati</taxon>
        <taxon>Pseudomonadota</taxon>
        <taxon>Gammaproteobacteria</taxon>
        <taxon>Alteromonadales</taxon>
        <taxon>Alteromonadaceae</taxon>
        <taxon>Alteromonas/Salinimonas group</taxon>
        <taxon>Alteromonas</taxon>
    </lineage>
</organism>
<dbReference type="PROSITE" id="PS51352">
    <property type="entry name" value="THIOREDOXIN_2"/>
    <property type="match status" value="1"/>
</dbReference>
<dbReference type="InterPro" id="IPR009094">
    <property type="entry name" value="DiS-bond_isomerase_DsbC/G_N_sf"/>
</dbReference>
<dbReference type="SUPFAM" id="SSF52833">
    <property type="entry name" value="Thioredoxin-like"/>
    <property type="match status" value="1"/>
</dbReference>
<dbReference type="Pfam" id="PF10411">
    <property type="entry name" value="DsbC_N"/>
    <property type="match status" value="1"/>
</dbReference>
<keyword evidence="3 7" id="KW-0732">Signal</keyword>
<dbReference type="EMBL" id="PVNP01000206">
    <property type="protein sequence ID" value="PRO71394.1"/>
    <property type="molecule type" value="Genomic_DNA"/>
</dbReference>
<gene>
    <name evidence="9" type="ORF">C6Y40_21940</name>
</gene>
<comment type="caution">
    <text evidence="9">The sequence shown here is derived from an EMBL/GenBank/DDBJ whole genome shotgun (WGS) entry which is preliminary data.</text>
</comment>
<dbReference type="PANTHER" id="PTHR35272:SF3">
    <property type="entry name" value="THIOL:DISULFIDE INTERCHANGE PROTEIN DSBC"/>
    <property type="match status" value="1"/>
</dbReference>
<sequence length="243" mass="26769">MKVFLRSLLAVLSVVSVAATANVLADAADKESVKAKIETTLKWRVDAIADSPVDGLLQISTENGLFYVSADGTYLLQARVYNLDEEMRNETETALAEMRLDGLKQFDDSYIEFKAEDEQYVVTVFTDTTCGYCRKLHEQIAQYNEEGITVRYLAYPRAGLNSPVYRQMVSVWCSADPKKAMTNAKSGSSVTPNSCDNDIAEQFRFGRKIGVNGTPNIVLSDGSIIPGYQPPEQLLSALKQIAG</sequence>
<keyword evidence="4 7" id="KW-0574">Periplasm</keyword>
<evidence type="ECO:0000256" key="6">
    <source>
        <dbReference type="ARBA" id="ARBA00023284"/>
    </source>
</evidence>
<dbReference type="NCBIfam" id="NF008129">
    <property type="entry name" value="PRK10877.1"/>
    <property type="match status" value="1"/>
</dbReference>
<dbReference type="GO" id="GO:0015036">
    <property type="term" value="F:disulfide oxidoreductase activity"/>
    <property type="evidence" value="ECO:0007669"/>
    <property type="project" value="UniProtKB-ARBA"/>
</dbReference>
<feature type="chain" id="PRO_5015372066" description="Thiol:disulfide interchange protein" evidence="7">
    <location>
        <begin position="22"/>
        <end position="243"/>
    </location>
</feature>
<feature type="signal peptide" evidence="7">
    <location>
        <begin position="1"/>
        <end position="21"/>
    </location>
</feature>
<dbReference type="InterPro" id="IPR017937">
    <property type="entry name" value="Thioredoxin_CS"/>
</dbReference>
<dbReference type="PANTHER" id="PTHR35272">
    <property type="entry name" value="THIOL:DISULFIDE INTERCHANGE PROTEIN DSBC-RELATED"/>
    <property type="match status" value="1"/>
</dbReference>
<proteinExistence type="inferred from homology"/>
<evidence type="ECO:0000256" key="5">
    <source>
        <dbReference type="ARBA" id="ARBA00023157"/>
    </source>
</evidence>
<evidence type="ECO:0000256" key="7">
    <source>
        <dbReference type="RuleBase" id="RU364038"/>
    </source>
</evidence>
<dbReference type="InterPro" id="IPR033954">
    <property type="entry name" value="DiS-bond_Isoase_DsbC/G"/>
</dbReference>
<dbReference type="PROSITE" id="PS00194">
    <property type="entry name" value="THIOREDOXIN_1"/>
    <property type="match status" value="1"/>
</dbReference>
<dbReference type="GO" id="GO:0042597">
    <property type="term" value="C:periplasmic space"/>
    <property type="evidence" value="ECO:0007669"/>
    <property type="project" value="UniProtKB-SubCell"/>
</dbReference>
<dbReference type="Pfam" id="PF13098">
    <property type="entry name" value="Thioredoxin_2"/>
    <property type="match status" value="1"/>
</dbReference>
<dbReference type="InterPro" id="IPR051470">
    <property type="entry name" value="Thiol:disulfide_interchange"/>
</dbReference>
<comment type="function">
    <text evidence="7">Required for disulfide bond formation in some periplasmic proteins. Acts by transferring its disulfide bond to other proteins and is reduced in the process.</text>
</comment>
<evidence type="ECO:0000256" key="4">
    <source>
        <dbReference type="ARBA" id="ARBA00022764"/>
    </source>
</evidence>
<dbReference type="InterPro" id="IPR018950">
    <property type="entry name" value="DiS-bond_isomerase_DsbC/G_N"/>
</dbReference>
<dbReference type="CDD" id="cd03020">
    <property type="entry name" value="DsbA_DsbC_DsbG"/>
    <property type="match status" value="1"/>
</dbReference>
<dbReference type="AlphaFoldDB" id="A0A2S9V4R1"/>
<evidence type="ECO:0000256" key="1">
    <source>
        <dbReference type="ARBA" id="ARBA00004418"/>
    </source>
</evidence>
<feature type="domain" description="Thioredoxin" evidence="8">
    <location>
        <begin position="69"/>
        <end position="243"/>
    </location>
</feature>
<dbReference type="Gene3D" id="3.40.30.10">
    <property type="entry name" value="Glutaredoxin"/>
    <property type="match status" value="1"/>
</dbReference>
<comment type="similarity">
    <text evidence="2 7">Belongs to the thioredoxin family. DsbC subfamily.</text>
</comment>
<evidence type="ECO:0000256" key="2">
    <source>
        <dbReference type="ARBA" id="ARBA00009813"/>
    </source>
</evidence>
<reference evidence="10" key="1">
    <citation type="journal article" date="2020" name="Int. J. Syst. Evol. Microbiol.">
        <title>Alteromonas alba sp. nov., a marine bacterium isolated from the seawater of the West Pacific Ocean.</title>
        <authorList>
            <person name="Sun C."/>
            <person name="Wu Y.-H."/>
            <person name="Xamxidin M."/>
            <person name="Cheng H."/>
            <person name="Xu X.-W."/>
        </authorList>
    </citation>
    <scope>NUCLEOTIDE SEQUENCE [LARGE SCALE GENOMIC DNA]</scope>
    <source>
        <strain evidence="10">190</strain>
    </source>
</reference>
<keyword evidence="6 7" id="KW-0676">Redox-active center</keyword>
<comment type="subcellular location">
    <subcellularLocation>
        <location evidence="1 7">Periplasm</location>
    </subcellularLocation>
</comment>
<dbReference type="InterPro" id="IPR036249">
    <property type="entry name" value="Thioredoxin-like_sf"/>
</dbReference>
<dbReference type="Proteomes" id="UP000238949">
    <property type="component" value="Unassembled WGS sequence"/>
</dbReference>
<keyword evidence="9" id="KW-0413">Isomerase</keyword>
<dbReference type="InterPro" id="IPR013766">
    <property type="entry name" value="Thioredoxin_domain"/>
</dbReference>
<keyword evidence="5" id="KW-1015">Disulfide bond</keyword>